<dbReference type="EMBL" id="PXXO01000007">
    <property type="protein sequence ID" value="PSJ05277.1"/>
    <property type="molecule type" value="Genomic_DNA"/>
</dbReference>
<gene>
    <name evidence="6" type="ORF">C7K55_07770</name>
</gene>
<comment type="subcellular location">
    <subcellularLocation>
        <location evidence="1">Endomembrane system</location>
        <topology evidence="1">Multi-pass membrane protein</topology>
    </subcellularLocation>
</comment>
<dbReference type="Proteomes" id="UP000243002">
    <property type="component" value="Unassembled WGS sequence"/>
</dbReference>
<evidence type="ECO:0000313" key="6">
    <source>
        <dbReference type="EMBL" id="PSJ05277.1"/>
    </source>
</evidence>
<reference evidence="6 7" key="1">
    <citation type="journal article" date="2018" name="Environ. Microbiol.">
        <title>Ecological and genomic features of two widespread freshwater picocyanobacteria.</title>
        <authorList>
            <person name="Cabello-Yeves P.J."/>
            <person name="Picazo A."/>
            <person name="Camacho A."/>
            <person name="Callieri C."/>
            <person name="Rosselli R."/>
            <person name="Roda-Garcia J.J."/>
            <person name="Coutinho F.H."/>
            <person name="Rodriguez-Valera F."/>
        </authorList>
    </citation>
    <scope>NUCLEOTIDE SEQUENCE [LARGE SCALE GENOMIC DNA]</scope>
    <source>
        <strain evidence="6 7">Tous</strain>
    </source>
</reference>
<keyword evidence="2" id="KW-0812">Transmembrane</keyword>
<dbReference type="InterPro" id="IPR010652">
    <property type="entry name" value="DUF1232"/>
</dbReference>
<evidence type="ECO:0000256" key="4">
    <source>
        <dbReference type="ARBA" id="ARBA00023136"/>
    </source>
</evidence>
<name>A0A2P7MVP3_9CYAN</name>
<protein>
    <recommendedName>
        <fullName evidence="5">DUF1232 domain-containing protein</fullName>
    </recommendedName>
</protein>
<accession>A0A2P7MVP3</accession>
<proteinExistence type="predicted"/>
<dbReference type="Pfam" id="PF06803">
    <property type="entry name" value="DUF1232"/>
    <property type="match status" value="1"/>
</dbReference>
<feature type="domain" description="DUF1232" evidence="5">
    <location>
        <begin position="64"/>
        <end position="99"/>
    </location>
</feature>
<organism evidence="6 7">
    <name type="scientific">Cyanobium usitatum str. Tous</name>
    <dbReference type="NCBI Taxonomy" id="2116684"/>
    <lineage>
        <taxon>Bacteria</taxon>
        <taxon>Bacillati</taxon>
        <taxon>Cyanobacteriota</taxon>
        <taxon>Cyanophyceae</taxon>
        <taxon>Synechococcales</taxon>
        <taxon>Prochlorococcaceae</taxon>
        <taxon>Cyanobium</taxon>
    </lineage>
</organism>
<evidence type="ECO:0000259" key="5">
    <source>
        <dbReference type="Pfam" id="PF06803"/>
    </source>
</evidence>
<dbReference type="OrthoDB" id="9793277at2"/>
<dbReference type="AlphaFoldDB" id="A0A2P7MVP3"/>
<evidence type="ECO:0000313" key="7">
    <source>
        <dbReference type="Proteomes" id="UP000243002"/>
    </source>
</evidence>
<comment type="caution">
    <text evidence="6">The sequence shown here is derived from an EMBL/GenBank/DDBJ whole genome shotgun (WGS) entry which is preliminary data.</text>
</comment>
<keyword evidence="3" id="KW-1133">Transmembrane helix</keyword>
<dbReference type="GO" id="GO:0012505">
    <property type="term" value="C:endomembrane system"/>
    <property type="evidence" value="ECO:0007669"/>
    <property type="project" value="UniProtKB-SubCell"/>
</dbReference>
<dbReference type="RefSeq" id="WP_106632213.1">
    <property type="nucleotide sequence ID" value="NZ_PXXO01000007.1"/>
</dbReference>
<evidence type="ECO:0000256" key="2">
    <source>
        <dbReference type="ARBA" id="ARBA00022692"/>
    </source>
</evidence>
<sequence length="129" mass="14009">MFVDPTSGDASATDAPVVDAQVLESTEVNEVVLLKLLRRAGRTLARPALECLELLLDPQTPAPAKLTVLAALTYLLVPLDLIPDFIPAAGFSDDLVAVTALLGLCSRHRTPAVQLRAQRRLDQWFPLNR</sequence>
<keyword evidence="4" id="KW-0472">Membrane</keyword>
<evidence type="ECO:0000256" key="1">
    <source>
        <dbReference type="ARBA" id="ARBA00004127"/>
    </source>
</evidence>
<evidence type="ECO:0000256" key="3">
    <source>
        <dbReference type="ARBA" id="ARBA00022989"/>
    </source>
</evidence>
<keyword evidence="7" id="KW-1185">Reference proteome</keyword>